<dbReference type="SUPFAM" id="SSF53328">
    <property type="entry name" value="Formyltransferase"/>
    <property type="match status" value="1"/>
</dbReference>
<evidence type="ECO:0000259" key="1">
    <source>
        <dbReference type="Pfam" id="PF00551"/>
    </source>
</evidence>
<dbReference type="RefSeq" id="WP_407049066.1">
    <property type="nucleotide sequence ID" value="NZ_CP158568.1"/>
</dbReference>
<dbReference type="KEGG" id="mflg:ABS361_18205"/>
<dbReference type="InterPro" id="IPR036477">
    <property type="entry name" value="Formyl_transf_N_sf"/>
</dbReference>
<proteinExistence type="predicted"/>
<organism evidence="2">
    <name type="scientific">Methyloraptor flagellatus</name>
    <dbReference type="NCBI Taxonomy" id="3162530"/>
    <lineage>
        <taxon>Bacteria</taxon>
        <taxon>Pseudomonadati</taxon>
        <taxon>Pseudomonadota</taxon>
        <taxon>Alphaproteobacteria</taxon>
        <taxon>Hyphomicrobiales</taxon>
        <taxon>Ancalomicrobiaceae</taxon>
        <taxon>Methyloraptor</taxon>
    </lineage>
</organism>
<dbReference type="Pfam" id="PF00551">
    <property type="entry name" value="Formyl_trans_N"/>
    <property type="match status" value="1"/>
</dbReference>
<protein>
    <submittedName>
        <fullName evidence="2">Formyltransferase family protein</fullName>
    </submittedName>
</protein>
<reference evidence="2" key="1">
    <citation type="submission" date="2024-06" db="EMBL/GenBank/DDBJ databases">
        <title>Methylostella associata gen. nov., sp. nov., a novel Ancalomicrobiaceae-affiliated facultatively methylotrophic bacteria that feed on methanotrophs of the genus Methylococcus.</title>
        <authorList>
            <person name="Saltykova V."/>
            <person name="Danilova O.V."/>
            <person name="Oshkin I.Y."/>
            <person name="Belova S.E."/>
            <person name="Pimenov N.V."/>
            <person name="Dedysh S.N."/>
        </authorList>
    </citation>
    <scope>NUCLEOTIDE SEQUENCE</scope>
    <source>
        <strain evidence="2">S20</strain>
    </source>
</reference>
<feature type="domain" description="Formyl transferase N-terminal" evidence="1">
    <location>
        <begin position="58"/>
        <end position="135"/>
    </location>
</feature>
<dbReference type="InterPro" id="IPR002376">
    <property type="entry name" value="Formyl_transf_N"/>
</dbReference>
<gene>
    <name evidence="2" type="ORF">ABS361_18205</name>
</gene>
<dbReference type="EMBL" id="CP158568">
    <property type="protein sequence ID" value="XBY43970.1"/>
    <property type="molecule type" value="Genomic_DNA"/>
</dbReference>
<dbReference type="AlphaFoldDB" id="A0AAU7X831"/>
<name>A0AAU7X831_9HYPH</name>
<evidence type="ECO:0000313" key="2">
    <source>
        <dbReference type="EMBL" id="XBY43970.1"/>
    </source>
</evidence>
<dbReference type="Gene3D" id="3.40.50.12230">
    <property type="match status" value="1"/>
</dbReference>
<sequence length="224" mass="24597">MFERIVLLCGETEFPYLVVDFTRRDPSLVIERVDDTAGLERLAGEDLAGTRLVGFCASLVVPAAILDRVGYGAFNIHPGPPEYPGWMPSAFALYQGTQRFGATGHVMIAPVDAGPIVAVERFDVPPGTTREALDTEAFGAAVRVFRFMVDRLVRPEPAFVPLGIAWGPRKSTRRAYAEACRLTLDMPADEIDRRVAAFGDGDGFSRPNILLHGHRFELPAPQRD</sequence>
<accession>A0AAU7X831</accession>